<dbReference type="EMBL" id="CP065668">
    <property type="protein sequence ID" value="QPS09957.1"/>
    <property type="molecule type" value="Genomic_DNA"/>
</dbReference>
<dbReference type="Proteomes" id="UP000594778">
    <property type="component" value="Chromosome"/>
</dbReference>
<evidence type="ECO:0000313" key="2">
    <source>
        <dbReference type="Proteomes" id="UP000594778"/>
    </source>
</evidence>
<dbReference type="AlphaFoldDB" id="A0A7T2W117"/>
<sequence>MLTIDFDDFKFDIEPISRSIEVDGGPYMDWLTINVKITDGNFSGNVQWLVMPTEIQKFKQDLSQAYQSLIAGKFDIDPVQLSGIEPQFLLAIGGANAWGHLLAKYTMKDSPDGPELKGSFGLDQSFLPEWIRDLDELLEFRSH</sequence>
<dbReference type="InterPro" id="IPR056510">
    <property type="entry name" value="WapI"/>
</dbReference>
<organism evidence="1 2">
    <name type="scientific">Delftia acidovorans</name>
    <name type="common">Pseudomonas acidovorans</name>
    <name type="synonym">Comamonas acidovorans</name>
    <dbReference type="NCBI Taxonomy" id="80866"/>
    <lineage>
        <taxon>Bacteria</taxon>
        <taxon>Pseudomonadati</taxon>
        <taxon>Pseudomonadota</taxon>
        <taxon>Betaproteobacteria</taxon>
        <taxon>Burkholderiales</taxon>
        <taxon>Comamonadaceae</taxon>
        <taxon>Delftia</taxon>
    </lineage>
</organism>
<reference evidence="1 2" key="1">
    <citation type="submission" date="2020-12" db="EMBL/GenBank/DDBJ databases">
        <title>FDA dAtabase for Regulatory Grade micrObial Sequences (FDA-ARGOS): Supporting development and validation of Infectious Disease Dx tests.</title>
        <authorList>
            <person name="Sproer C."/>
            <person name="Gronow S."/>
            <person name="Severitt S."/>
            <person name="Schroder I."/>
            <person name="Tallon L."/>
            <person name="Sadzewicz L."/>
            <person name="Zhao X."/>
            <person name="Boylan J."/>
            <person name="Ott S."/>
            <person name="Bowen H."/>
            <person name="Vavikolanu K."/>
            <person name="Mehta A."/>
            <person name="Aluvathingal J."/>
            <person name="Nadendla S."/>
            <person name="Lowell S."/>
            <person name="Myers T."/>
            <person name="Yan Y."/>
            <person name="Sichtig H."/>
        </authorList>
    </citation>
    <scope>NUCLEOTIDE SEQUENCE [LARGE SCALE GENOMIC DNA]</scope>
    <source>
        <strain evidence="1 2">FDAARGOS_909</strain>
    </source>
</reference>
<accession>A0A7T2W117</accession>
<dbReference type="Pfam" id="PF24716">
    <property type="entry name" value="WapI"/>
    <property type="match status" value="1"/>
</dbReference>
<protein>
    <submittedName>
        <fullName evidence="1">Uncharacterized protein</fullName>
    </submittedName>
</protein>
<dbReference type="RefSeq" id="WP_197956680.1">
    <property type="nucleotide sequence ID" value="NZ_CP065668.1"/>
</dbReference>
<name>A0A7T2W117_DELAC</name>
<proteinExistence type="predicted"/>
<evidence type="ECO:0000313" key="1">
    <source>
        <dbReference type="EMBL" id="QPS09957.1"/>
    </source>
</evidence>
<gene>
    <name evidence="1" type="ORF">I6G66_08135</name>
</gene>